<sequence>MVVLKDIFTILFYVGLWKPATWHGRKSILYTLYTSCIVIMASTFLITEVMDLIFVTSNIVEFTNNVFMMSAVISSFIKTIIIIRHRKIIADIIDVLKIYLSKISGNEEIIIIDRYTRLIKFMNRSFLCTALFGVSLMVYVASSQNISQHILFYRAWLPYNYSQPMAYWMTTTGQVLTIYVLTIIYTVFILLFSGIMFNICAHINIFKYHLQITFSDEYYHSRNDKRRCISKKENDKKIIHDCVETYLSIRRLFNTVKNLFSSIMLYQYSVGSIIFCTSAYNMLQVEIFSAHFFSITLYMLNMMTELFIICITCNQITLEFQGVPNALYHSLWYVTDNNNRKSIVIMMSYTLKPVYFTCGYVIDLSLDSFTNVLKLSYSIYNVLQSTF</sequence>
<protein>
    <recommendedName>
        <fullName evidence="10">Odorant receptor</fullName>
    </recommendedName>
</protein>
<comment type="caution">
    <text evidence="10">Lacks conserved residue(s) required for the propagation of feature annotation.</text>
</comment>
<evidence type="ECO:0000256" key="8">
    <source>
        <dbReference type="ARBA" id="ARBA00023170"/>
    </source>
</evidence>
<keyword evidence="8 10" id="KW-0675">Receptor</keyword>
<reference evidence="11" key="2">
    <citation type="journal article" date="2015" name="Int. J. Biol. Sci.">
        <title>Identification and Expression Analysis of Putative Chemosensory Receptor Genes in Microplitis mediator by Antennal Transcriptome Screening.</title>
        <authorList>
            <person name="Wang S.N."/>
            <person name="Peng Y."/>
            <person name="Lu Z.Y."/>
            <person name="Dhiloo K.H."/>
            <person name="Gu S.H."/>
            <person name="Li R.J."/>
            <person name="Zhou J.J."/>
            <person name="Zhang Y.J."/>
            <person name="Guo Y.Y."/>
        </authorList>
    </citation>
    <scope>NUCLEOTIDE SEQUENCE</scope>
</reference>
<dbReference type="PANTHER" id="PTHR21137">
    <property type="entry name" value="ODORANT RECEPTOR"/>
    <property type="match status" value="1"/>
</dbReference>
<evidence type="ECO:0000256" key="9">
    <source>
        <dbReference type="ARBA" id="ARBA00023224"/>
    </source>
</evidence>
<feature type="transmembrane region" description="Helical" evidence="10">
    <location>
        <begin position="66"/>
        <end position="83"/>
    </location>
</feature>
<organism evidence="11">
    <name type="scientific">Microplitis mediator</name>
    <dbReference type="NCBI Taxonomy" id="375433"/>
    <lineage>
        <taxon>Eukaryota</taxon>
        <taxon>Metazoa</taxon>
        <taxon>Ecdysozoa</taxon>
        <taxon>Arthropoda</taxon>
        <taxon>Hexapoda</taxon>
        <taxon>Insecta</taxon>
        <taxon>Pterygota</taxon>
        <taxon>Neoptera</taxon>
        <taxon>Endopterygota</taxon>
        <taxon>Hymenoptera</taxon>
        <taxon>Apocrita</taxon>
        <taxon>Ichneumonoidea</taxon>
        <taxon>Braconidae</taxon>
        <taxon>Microgastrinae</taxon>
        <taxon>Microplitis</taxon>
    </lineage>
</organism>
<evidence type="ECO:0000256" key="7">
    <source>
        <dbReference type="ARBA" id="ARBA00023136"/>
    </source>
</evidence>
<evidence type="ECO:0000256" key="1">
    <source>
        <dbReference type="ARBA" id="ARBA00004651"/>
    </source>
</evidence>
<evidence type="ECO:0000256" key="3">
    <source>
        <dbReference type="ARBA" id="ARBA00022606"/>
    </source>
</evidence>
<feature type="transmembrane region" description="Helical" evidence="10">
    <location>
        <begin position="259"/>
        <end position="280"/>
    </location>
</feature>
<dbReference type="PANTHER" id="PTHR21137:SF35">
    <property type="entry name" value="ODORANT RECEPTOR 19A-RELATED"/>
    <property type="match status" value="1"/>
</dbReference>
<keyword evidence="7 10" id="KW-0472">Membrane</keyword>
<gene>
    <name evidence="11" type="primary">OR53</name>
</gene>
<keyword evidence="2" id="KW-1003">Cell membrane</keyword>
<keyword evidence="4 10" id="KW-0812">Transmembrane</keyword>
<keyword evidence="5 10" id="KW-0552">Olfaction</keyword>
<evidence type="ECO:0000313" key="11">
    <source>
        <dbReference type="EMBL" id="AKO90017.1"/>
    </source>
</evidence>
<feature type="transmembrane region" description="Helical" evidence="10">
    <location>
        <begin position="28"/>
        <end position="46"/>
    </location>
</feature>
<dbReference type="EMBL" id="KM979269">
    <property type="protein sequence ID" value="AKO90017.1"/>
    <property type="molecule type" value="mRNA"/>
</dbReference>
<evidence type="ECO:0000256" key="10">
    <source>
        <dbReference type="RuleBase" id="RU351113"/>
    </source>
</evidence>
<dbReference type="AlphaFoldDB" id="A0A0H4K915"/>
<reference evidence="11" key="1">
    <citation type="submission" date="2014-10" db="EMBL/GenBank/DDBJ databases">
        <authorList>
            <person name="Wang S."/>
            <person name="Zhang Y."/>
        </authorList>
    </citation>
    <scope>NUCLEOTIDE SEQUENCE</scope>
</reference>
<feature type="transmembrane region" description="Helical" evidence="10">
    <location>
        <begin position="121"/>
        <end position="141"/>
    </location>
</feature>
<keyword evidence="6 10" id="KW-1133">Transmembrane helix</keyword>
<accession>A0A0H4K915</accession>
<keyword evidence="9 10" id="KW-0807">Transducer</keyword>
<evidence type="ECO:0000256" key="6">
    <source>
        <dbReference type="ARBA" id="ARBA00022989"/>
    </source>
</evidence>
<feature type="transmembrane region" description="Helical" evidence="10">
    <location>
        <begin position="176"/>
        <end position="201"/>
    </location>
</feature>
<proteinExistence type="evidence at transcript level"/>
<dbReference type="Pfam" id="PF02949">
    <property type="entry name" value="7tm_6"/>
    <property type="match status" value="1"/>
</dbReference>
<evidence type="ECO:0000256" key="2">
    <source>
        <dbReference type="ARBA" id="ARBA00022475"/>
    </source>
</evidence>
<name>A0A0H4K915_9HYME</name>
<comment type="subcellular location">
    <subcellularLocation>
        <location evidence="1 10">Cell membrane</location>
        <topology evidence="1 10">Multi-pass membrane protein</topology>
    </subcellularLocation>
</comment>
<comment type="similarity">
    <text evidence="10">Belongs to the insect chemoreceptor superfamily. Heteromeric odorant receptor channel (TC 1.A.69) family.</text>
</comment>
<dbReference type="GO" id="GO:0007165">
    <property type="term" value="P:signal transduction"/>
    <property type="evidence" value="ECO:0007669"/>
    <property type="project" value="UniProtKB-KW"/>
</dbReference>
<dbReference type="GO" id="GO:0005886">
    <property type="term" value="C:plasma membrane"/>
    <property type="evidence" value="ECO:0007669"/>
    <property type="project" value="UniProtKB-SubCell"/>
</dbReference>
<feature type="transmembrane region" description="Helical" evidence="10">
    <location>
        <begin position="292"/>
        <end position="311"/>
    </location>
</feature>
<dbReference type="InterPro" id="IPR004117">
    <property type="entry name" value="7tm6_olfct_rcpt"/>
</dbReference>
<dbReference type="GO" id="GO:0005549">
    <property type="term" value="F:odorant binding"/>
    <property type="evidence" value="ECO:0007669"/>
    <property type="project" value="InterPro"/>
</dbReference>
<evidence type="ECO:0000256" key="5">
    <source>
        <dbReference type="ARBA" id="ARBA00022725"/>
    </source>
</evidence>
<dbReference type="GO" id="GO:0004984">
    <property type="term" value="F:olfactory receptor activity"/>
    <property type="evidence" value="ECO:0007669"/>
    <property type="project" value="InterPro"/>
</dbReference>
<evidence type="ECO:0000256" key="4">
    <source>
        <dbReference type="ARBA" id="ARBA00022692"/>
    </source>
</evidence>
<keyword evidence="3 10" id="KW-0716">Sensory transduction</keyword>